<protein>
    <recommendedName>
        <fullName evidence="3">Phosducin domain-containing protein</fullName>
    </recommendedName>
</protein>
<dbReference type="Pfam" id="PF02114">
    <property type="entry name" value="Phosducin"/>
    <property type="match status" value="1"/>
</dbReference>
<evidence type="ECO:0000256" key="2">
    <source>
        <dbReference type="SAM" id="MobiDB-lite"/>
    </source>
</evidence>
<dbReference type="PANTHER" id="PTHR46052:SF1">
    <property type="entry name" value="PHOSDUCIN-LIKE PROTEIN"/>
    <property type="match status" value="1"/>
</dbReference>
<evidence type="ECO:0000259" key="3">
    <source>
        <dbReference type="Pfam" id="PF02114"/>
    </source>
</evidence>
<comment type="similarity">
    <text evidence="1">Belongs to the phosducin family.</text>
</comment>
<proteinExistence type="inferred from homology"/>
<dbReference type="AlphaFoldDB" id="A0A6B2LGW6"/>
<dbReference type="InterPro" id="IPR051499">
    <property type="entry name" value="Phosducin-like_reg"/>
</dbReference>
<dbReference type="PANTHER" id="PTHR46052">
    <property type="entry name" value="PHOSDUCIN-LIKE PROTEIN"/>
    <property type="match status" value="1"/>
</dbReference>
<reference evidence="4" key="1">
    <citation type="journal article" date="2020" name="J. Eukaryot. Microbiol.">
        <title>De novo Sequencing, Assembly and Annotation of the Transcriptome for the Free-Living Testate Amoeba Arcella intermedia.</title>
        <authorList>
            <person name="Ribeiro G.M."/>
            <person name="Porfirio-Sousa A.L."/>
            <person name="Maurer-Alcala X.X."/>
            <person name="Katz L.A."/>
            <person name="Lahr D.J.G."/>
        </authorList>
    </citation>
    <scope>NUCLEOTIDE SEQUENCE</scope>
</reference>
<feature type="domain" description="Phosducin" evidence="3">
    <location>
        <begin position="74"/>
        <end position="203"/>
    </location>
</feature>
<evidence type="ECO:0000256" key="1">
    <source>
        <dbReference type="ARBA" id="ARBA00009686"/>
    </source>
</evidence>
<evidence type="ECO:0000313" key="4">
    <source>
        <dbReference type="EMBL" id="NDV36273.1"/>
    </source>
</evidence>
<organism evidence="4">
    <name type="scientific">Arcella intermedia</name>
    <dbReference type="NCBI Taxonomy" id="1963864"/>
    <lineage>
        <taxon>Eukaryota</taxon>
        <taxon>Amoebozoa</taxon>
        <taxon>Tubulinea</taxon>
        <taxon>Elardia</taxon>
        <taxon>Arcellinida</taxon>
        <taxon>Sphaerothecina</taxon>
        <taxon>Arcellidae</taxon>
        <taxon>Arcella</taxon>
    </lineage>
</organism>
<accession>A0A6B2LGW6</accession>
<dbReference type="InterPro" id="IPR024253">
    <property type="entry name" value="Phosducin_thioredoxin-like_dom"/>
</dbReference>
<feature type="region of interest" description="Disordered" evidence="2">
    <location>
        <begin position="21"/>
        <end position="45"/>
    </location>
</feature>
<dbReference type="Gene3D" id="3.40.30.10">
    <property type="entry name" value="Glutaredoxin"/>
    <property type="match status" value="1"/>
</dbReference>
<sequence>MAKADAARKMEAERLDWEEKMRNLGGPLLDSSSKTDQPKDEDSDFDLDNEEEFLMEALKQQQLKQFQMMSSAERQDKIIQEKKKINQKYFGAVTQLTQETFVPFIDAEDPSTIVIIHLYQTYFAACMKLNGILNSLARKYNTYKFGKIISTVAKPDFNDNGLACLIVYQGGDLKHSFVRVQDEVCKGFDFDDIESFLIENGAINPADAAKDWDE</sequence>
<name>A0A6B2LGW6_9EUKA</name>
<dbReference type="InterPro" id="IPR036249">
    <property type="entry name" value="Thioredoxin-like_sf"/>
</dbReference>
<dbReference type="EMBL" id="GIBP01007304">
    <property type="protein sequence ID" value="NDV36273.1"/>
    <property type="molecule type" value="Transcribed_RNA"/>
</dbReference>
<dbReference type="SUPFAM" id="SSF52833">
    <property type="entry name" value="Thioredoxin-like"/>
    <property type="match status" value="1"/>
</dbReference>